<gene>
    <name evidence="11 13" type="primary">alaS</name>
    <name evidence="13" type="ORF">RZN69_18820</name>
</gene>
<evidence type="ECO:0000256" key="6">
    <source>
        <dbReference type="ARBA" id="ARBA00022833"/>
    </source>
</evidence>
<dbReference type="PROSITE" id="PS50860">
    <property type="entry name" value="AA_TRNA_LIGASE_II_ALA"/>
    <property type="match status" value="1"/>
</dbReference>
<feature type="binding site" evidence="11">
    <location>
        <position position="681"/>
    </location>
    <ligand>
        <name>Zn(2+)</name>
        <dbReference type="ChEBI" id="CHEBI:29105"/>
    </ligand>
</feature>
<evidence type="ECO:0000256" key="9">
    <source>
        <dbReference type="ARBA" id="ARBA00022917"/>
    </source>
</evidence>
<dbReference type="HAMAP" id="MF_00036_B">
    <property type="entry name" value="Ala_tRNA_synth_B"/>
    <property type="match status" value="1"/>
</dbReference>
<keyword evidence="11" id="KW-0963">Cytoplasm</keyword>
<dbReference type="NCBIfam" id="TIGR00344">
    <property type="entry name" value="alaS"/>
    <property type="match status" value="1"/>
</dbReference>
<dbReference type="InterPro" id="IPR018162">
    <property type="entry name" value="Ala-tRNA-ligase_IIc_anticod-bd"/>
</dbReference>
<dbReference type="SUPFAM" id="SSF101353">
    <property type="entry name" value="Putative anticodon-binding domain of alanyl-tRNA synthetase (AlaRS)"/>
    <property type="match status" value="1"/>
</dbReference>
<dbReference type="EMBL" id="CP136920">
    <property type="protein sequence ID" value="WOO40679.1"/>
    <property type="molecule type" value="Genomic_DNA"/>
</dbReference>
<keyword evidence="3 11" id="KW-0436">Ligase</keyword>
<dbReference type="SUPFAM" id="SSF55186">
    <property type="entry name" value="ThrRS/AlaRS common domain"/>
    <property type="match status" value="1"/>
</dbReference>
<accession>A0AAQ3L6Y2</accession>
<evidence type="ECO:0000256" key="3">
    <source>
        <dbReference type="ARBA" id="ARBA00022598"/>
    </source>
</evidence>
<keyword evidence="14" id="KW-1185">Reference proteome</keyword>
<dbReference type="CDD" id="cd00673">
    <property type="entry name" value="AlaRS_core"/>
    <property type="match status" value="1"/>
</dbReference>
<comment type="catalytic activity">
    <reaction evidence="11">
        <text>tRNA(Ala) + L-alanine + ATP = L-alanyl-tRNA(Ala) + AMP + diphosphate</text>
        <dbReference type="Rhea" id="RHEA:12540"/>
        <dbReference type="Rhea" id="RHEA-COMP:9657"/>
        <dbReference type="Rhea" id="RHEA-COMP:9923"/>
        <dbReference type="ChEBI" id="CHEBI:30616"/>
        <dbReference type="ChEBI" id="CHEBI:33019"/>
        <dbReference type="ChEBI" id="CHEBI:57972"/>
        <dbReference type="ChEBI" id="CHEBI:78442"/>
        <dbReference type="ChEBI" id="CHEBI:78497"/>
        <dbReference type="ChEBI" id="CHEBI:456215"/>
        <dbReference type="EC" id="6.1.1.7"/>
    </reaction>
</comment>
<dbReference type="KEGG" id="puo:RZN69_18820"/>
<evidence type="ECO:0000256" key="1">
    <source>
        <dbReference type="ARBA" id="ARBA00008226"/>
    </source>
</evidence>
<reference evidence="13 14" key="1">
    <citation type="submission" date="2023-10" db="EMBL/GenBank/DDBJ databases">
        <title>Rubellicoccus peritrichatus gen. nov., sp. nov., isolated from an algae of coral reef tank.</title>
        <authorList>
            <person name="Luo J."/>
        </authorList>
    </citation>
    <scope>NUCLEOTIDE SEQUENCE [LARGE SCALE GENOMIC DNA]</scope>
    <source>
        <strain evidence="13 14">CR14</strain>
    </source>
</reference>
<comment type="subcellular location">
    <subcellularLocation>
        <location evidence="11">Cytoplasm</location>
    </subcellularLocation>
</comment>
<evidence type="ECO:0000256" key="5">
    <source>
        <dbReference type="ARBA" id="ARBA00022741"/>
    </source>
</evidence>
<dbReference type="FunFam" id="3.30.930.10:FF:000011">
    <property type="entry name" value="Alanine--tRNA ligase, cytoplasmic"/>
    <property type="match status" value="1"/>
</dbReference>
<dbReference type="Gene3D" id="3.30.54.20">
    <property type="match status" value="1"/>
</dbReference>
<dbReference type="GO" id="GO:0005737">
    <property type="term" value="C:cytoplasm"/>
    <property type="evidence" value="ECO:0007669"/>
    <property type="project" value="UniProtKB-SubCell"/>
</dbReference>
<dbReference type="FunFam" id="3.10.310.40:FF:000001">
    <property type="entry name" value="Alanine--tRNA ligase"/>
    <property type="match status" value="1"/>
</dbReference>
<organism evidence="13 14">
    <name type="scientific">Rubellicoccus peritrichatus</name>
    <dbReference type="NCBI Taxonomy" id="3080537"/>
    <lineage>
        <taxon>Bacteria</taxon>
        <taxon>Pseudomonadati</taxon>
        <taxon>Verrucomicrobiota</taxon>
        <taxon>Opitutia</taxon>
        <taxon>Puniceicoccales</taxon>
        <taxon>Cerasicoccaceae</taxon>
        <taxon>Rubellicoccus</taxon>
    </lineage>
</organism>
<dbReference type="Pfam" id="PF07973">
    <property type="entry name" value="tRNA_SAD"/>
    <property type="match status" value="1"/>
</dbReference>
<keyword evidence="5 11" id="KW-0547">Nucleotide-binding</keyword>
<dbReference type="SMART" id="SM00863">
    <property type="entry name" value="tRNA_SAD"/>
    <property type="match status" value="1"/>
</dbReference>
<keyword evidence="2 11" id="KW-0820">tRNA-binding</keyword>
<evidence type="ECO:0000256" key="2">
    <source>
        <dbReference type="ARBA" id="ARBA00022555"/>
    </source>
</evidence>
<dbReference type="SUPFAM" id="SSF55681">
    <property type="entry name" value="Class II aaRS and biotin synthetases"/>
    <property type="match status" value="1"/>
</dbReference>
<dbReference type="Pfam" id="PF01411">
    <property type="entry name" value="tRNA-synt_2c"/>
    <property type="match status" value="1"/>
</dbReference>
<keyword evidence="9 11" id="KW-0648">Protein biosynthesis</keyword>
<keyword evidence="10 11" id="KW-0030">Aminoacyl-tRNA synthetase</keyword>
<dbReference type="PANTHER" id="PTHR11777:SF9">
    <property type="entry name" value="ALANINE--TRNA LIGASE, CYTOPLASMIC"/>
    <property type="match status" value="1"/>
</dbReference>
<evidence type="ECO:0000313" key="14">
    <source>
        <dbReference type="Proteomes" id="UP001304300"/>
    </source>
</evidence>
<dbReference type="InterPro" id="IPR050058">
    <property type="entry name" value="Ala-tRNA_ligase"/>
</dbReference>
<dbReference type="FunFam" id="3.30.980.10:FF:000004">
    <property type="entry name" value="Alanine--tRNA ligase, cytoplasmic"/>
    <property type="match status" value="1"/>
</dbReference>
<dbReference type="GO" id="GO:0006419">
    <property type="term" value="P:alanyl-tRNA aminoacylation"/>
    <property type="evidence" value="ECO:0007669"/>
    <property type="project" value="UniProtKB-UniRule"/>
</dbReference>
<keyword evidence="7 11" id="KW-0067">ATP-binding</keyword>
<dbReference type="InterPro" id="IPR018163">
    <property type="entry name" value="Thr/Ala-tRNA-synth_IIc_edit"/>
</dbReference>
<dbReference type="InterPro" id="IPR002318">
    <property type="entry name" value="Ala-tRNA-lgiase_IIc"/>
</dbReference>
<evidence type="ECO:0000256" key="11">
    <source>
        <dbReference type="HAMAP-Rule" id="MF_00036"/>
    </source>
</evidence>
<dbReference type="InterPro" id="IPR018165">
    <property type="entry name" value="Ala-tRNA-synth_IIc_core"/>
</dbReference>
<dbReference type="Gene3D" id="3.10.310.40">
    <property type="match status" value="1"/>
</dbReference>
<dbReference type="PRINTS" id="PR00980">
    <property type="entry name" value="TRNASYNTHALA"/>
</dbReference>
<evidence type="ECO:0000313" key="13">
    <source>
        <dbReference type="EMBL" id="WOO40679.1"/>
    </source>
</evidence>
<dbReference type="InterPro" id="IPR003156">
    <property type="entry name" value="DHHA1_dom"/>
</dbReference>
<dbReference type="GO" id="GO:0004813">
    <property type="term" value="F:alanine-tRNA ligase activity"/>
    <property type="evidence" value="ECO:0007669"/>
    <property type="project" value="UniProtKB-UniRule"/>
</dbReference>
<feature type="binding site" evidence="11">
    <location>
        <position position="580"/>
    </location>
    <ligand>
        <name>Zn(2+)</name>
        <dbReference type="ChEBI" id="CHEBI:29105"/>
    </ligand>
</feature>
<dbReference type="GO" id="GO:0005524">
    <property type="term" value="F:ATP binding"/>
    <property type="evidence" value="ECO:0007669"/>
    <property type="project" value="UniProtKB-UniRule"/>
</dbReference>
<feature type="binding site" evidence="11">
    <location>
        <position position="685"/>
    </location>
    <ligand>
        <name>Zn(2+)</name>
        <dbReference type="ChEBI" id="CHEBI:29105"/>
    </ligand>
</feature>
<dbReference type="AlphaFoldDB" id="A0AAQ3L6Y2"/>
<dbReference type="EC" id="6.1.1.7" evidence="11"/>
<dbReference type="InterPro" id="IPR012947">
    <property type="entry name" value="tRNA_SAD"/>
</dbReference>
<comment type="cofactor">
    <cofactor evidence="11">
        <name>Zn(2+)</name>
        <dbReference type="ChEBI" id="CHEBI:29105"/>
    </cofactor>
    <text evidence="11">Binds 1 zinc ion per subunit.</text>
</comment>
<dbReference type="Gene3D" id="3.30.930.10">
    <property type="entry name" value="Bira Bifunctional Protein, Domain 2"/>
    <property type="match status" value="1"/>
</dbReference>
<dbReference type="InterPro" id="IPR023033">
    <property type="entry name" value="Ala_tRNA_ligase_euk/bac"/>
</dbReference>
<dbReference type="Gene3D" id="2.40.30.130">
    <property type="match status" value="1"/>
</dbReference>
<dbReference type="InterPro" id="IPR045864">
    <property type="entry name" value="aa-tRNA-synth_II/BPL/LPL"/>
</dbReference>
<evidence type="ECO:0000256" key="7">
    <source>
        <dbReference type="ARBA" id="ARBA00022840"/>
    </source>
</evidence>
<feature type="binding site" evidence="11">
    <location>
        <position position="584"/>
    </location>
    <ligand>
        <name>Zn(2+)</name>
        <dbReference type="ChEBI" id="CHEBI:29105"/>
    </ligand>
</feature>
<proteinExistence type="inferred from homology"/>
<evidence type="ECO:0000256" key="4">
    <source>
        <dbReference type="ARBA" id="ARBA00022723"/>
    </source>
</evidence>
<keyword evidence="4 11" id="KW-0479">Metal-binding</keyword>
<comment type="similarity">
    <text evidence="1 11">Belongs to the class-II aminoacyl-tRNA synthetase family.</text>
</comment>
<dbReference type="PANTHER" id="PTHR11777">
    <property type="entry name" value="ALANYL-TRNA SYNTHETASE"/>
    <property type="match status" value="1"/>
</dbReference>
<feature type="domain" description="Alanyl-transfer RNA synthetases family profile" evidence="12">
    <location>
        <begin position="1"/>
        <end position="724"/>
    </location>
</feature>
<dbReference type="InterPro" id="IPR018164">
    <property type="entry name" value="Ala-tRNA-synth_IIc_N"/>
</dbReference>
<keyword evidence="6 11" id="KW-0862">Zinc</keyword>
<name>A0AAQ3L6Y2_9BACT</name>
<dbReference type="GO" id="GO:0002161">
    <property type="term" value="F:aminoacyl-tRNA deacylase activity"/>
    <property type="evidence" value="ECO:0007669"/>
    <property type="project" value="TreeGrafter"/>
</dbReference>
<keyword evidence="8 11" id="KW-0694">RNA-binding</keyword>
<dbReference type="GO" id="GO:0000049">
    <property type="term" value="F:tRNA binding"/>
    <property type="evidence" value="ECO:0007669"/>
    <property type="project" value="UniProtKB-KW"/>
</dbReference>
<dbReference type="Proteomes" id="UP001304300">
    <property type="component" value="Chromosome"/>
</dbReference>
<dbReference type="GO" id="GO:0008270">
    <property type="term" value="F:zinc ion binding"/>
    <property type="evidence" value="ECO:0007669"/>
    <property type="project" value="UniProtKB-UniRule"/>
</dbReference>
<dbReference type="RefSeq" id="WP_317832812.1">
    <property type="nucleotide sequence ID" value="NZ_CP136920.1"/>
</dbReference>
<evidence type="ECO:0000256" key="10">
    <source>
        <dbReference type="ARBA" id="ARBA00023146"/>
    </source>
</evidence>
<protein>
    <recommendedName>
        <fullName evidence="11">Alanine--tRNA ligase</fullName>
        <ecNumber evidence="11">6.1.1.7</ecNumber>
    </recommendedName>
    <alternativeName>
        <fullName evidence="11">Alanyl-tRNA synthetase</fullName>
        <shortName evidence="11">AlaRS</shortName>
    </alternativeName>
</protein>
<comment type="domain">
    <text evidence="11">Consists of three domains; the N-terminal catalytic domain, the editing domain and the C-terminal C-Ala domain. The editing domain removes incorrectly charged amino acids, while the C-Ala domain, along with tRNA(Ala), serves as a bridge to cooperatively bring together the editing and aminoacylation centers thus stimulating deacylation of misacylated tRNAs.</text>
</comment>
<dbReference type="SUPFAM" id="SSF50447">
    <property type="entry name" value="Translation proteins"/>
    <property type="match status" value="1"/>
</dbReference>
<dbReference type="Pfam" id="PF02272">
    <property type="entry name" value="DHHA1"/>
    <property type="match status" value="1"/>
</dbReference>
<dbReference type="InterPro" id="IPR009000">
    <property type="entry name" value="Transl_B-barrel_sf"/>
</dbReference>
<dbReference type="Gene3D" id="3.30.980.10">
    <property type="entry name" value="Threonyl-trna Synthetase, Chain A, domain 2"/>
    <property type="match status" value="1"/>
</dbReference>
<comment type="function">
    <text evidence="11">Catalyzes the attachment of alanine to tRNA(Ala) in a two-step reaction: alanine is first activated by ATP to form Ala-AMP and then transferred to the acceptor end of tRNA(Ala). Also edits incorrectly charged Ser-tRNA(Ala) and Gly-tRNA(Ala) via its editing domain.</text>
</comment>
<sequence>MTSEALRQSFLDFFEAKKHTIVPSAPLMPSSPNLLFTNAGMNQFVPYFLGEQKAPYGRAADTQKCIRAGGKHNDLEDVGFDTYHHTFFEMLGNWSFGDYFKTEAITWAWELLTEVWGLPKERLYATVYSPGKGDPAEFDQEAYDLWKAIFEKEGLDPDVHIVNGNKKDNFWMMGETGPCGPCSEVHIDLTEKGDTKGSLVNADSSRCIEIWNLVFIQFNAEADGSFKALSEQHVDTGMGFERVAGIMATTEGFTDFSKPPSNYDSDLFQDIFTHISNLSGNTYRGTVPENRDDLSGEEMTDVIFRVLADHIRTLSFSIADGILPHSDGRNYVLRRILRRAILFGKRIDLKPGFFAEMVAPLVEKMSPFFPELADQHKVIYKVIKSEEQAFERTLDRGLKLLDRITAEHDKITGAQAFELYSTYGFPIDLIQLVGRERSVMVDIIGFNAEMEKHKSLGGHQTEVISIVEAGEEDSRTQFVGFDCRDITKIETELSGHIIGEEHDFLMFSQSPFYAEMGGQVGDSGVADLGGYKIEVIDTIKDQAGRYLHKVAKDESYNDWVGKQAVLSVDCDRRRQTQRHHSATHLLNYALREVLGNHIQQRGSHVAPGHLRFDFSHYEALTPEQLERVEHIVNNAIIDNSPINWYEIPYEDKPDDVIGVFGEKYGSVVRVVDIGGFSKELCGGTHSRATGELGFFKITQETAISAGNRRIEAYSGHSAHTMAVEFFDRLHHMATKLSCKPSEIEKRLNILLEQRQKLEKKVRGLEQKGAAEQGSALLEKAIERDGLKLLSGKVSVSNPGDLRGLAADLSKKLGPSVIVLGSVSGDKVTLVALCTPEAIEKGFKAGDVIRELAPKVGGKGGGKPDFAMGGGKDANALDSALSEVF</sequence>
<evidence type="ECO:0000256" key="8">
    <source>
        <dbReference type="ARBA" id="ARBA00022884"/>
    </source>
</evidence>
<evidence type="ECO:0000259" key="12">
    <source>
        <dbReference type="PROSITE" id="PS50860"/>
    </source>
</evidence>